<evidence type="ECO:0000256" key="4">
    <source>
        <dbReference type="ARBA" id="ARBA00015492"/>
    </source>
</evidence>
<dbReference type="Pfam" id="PF03481">
    <property type="entry name" value="Sua5_C"/>
    <property type="match status" value="1"/>
</dbReference>
<dbReference type="GO" id="GO:0006450">
    <property type="term" value="P:regulation of translational fidelity"/>
    <property type="evidence" value="ECO:0007669"/>
    <property type="project" value="TreeGrafter"/>
</dbReference>
<feature type="binding site" evidence="14">
    <location>
        <position position="152"/>
    </location>
    <ligand>
        <name>ATP</name>
        <dbReference type="ChEBI" id="CHEBI:30616"/>
    </ligand>
</feature>
<dbReference type="GO" id="GO:0008033">
    <property type="term" value="P:tRNA processing"/>
    <property type="evidence" value="ECO:0007669"/>
    <property type="project" value="UniProtKB-KW"/>
</dbReference>
<dbReference type="InterPro" id="IPR038385">
    <property type="entry name" value="Sua5/YwlC_C"/>
</dbReference>
<feature type="binding site" evidence="14">
    <location>
        <position position="142"/>
    </location>
    <ligand>
        <name>L-threonine</name>
        <dbReference type="ChEBI" id="CHEBI:57926"/>
    </ligand>
</feature>
<keyword evidence="9 13" id="KW-0547">Nucleotide-binding</keyword>
<feature type="binding site" evidence="14">
    <location>
        <position position="118"/>
    </location>
    <ligand>
        <name>ATP</name>
        <dbReference type="ChEBI" id="CHEBI:30616"/>
    </ligand>
</feature>
<feature type="binding site" evidence="14">
    <location>
        <position position="58"/>
    </location>
    <ligand>
        <name>ATP</name>
        <dbReference type="ChEBI" id="CHEBI:30616"/>
    </ligand>
</feature>
<evidence type="ECO:0000256" key="6">
    <source>
        <dbReference type="ARBA" id="ARBA00022679"/>
    </source>
</evidence>
<evidence type="ECO:0000313" key="16">
    <source>
        <dbReference type="EMBL" id="NCU62540.1"/>
    </source>
</evidence>
<dbReference type="Proteomes" id="UP000572953">
    <property type="component" value="Unassembled WGS sequence"/>
</dbReference>
<dbReference type="PANTHER" id="PTHR17490">
    <property type="entry name" value="SUA5"/>
    <property type="match status" value="1"/>
</dbReference>
<gene>
    <name evidence="16" type="ORF">EBV78_00355</name>
</gene>
<evidence type="ECO:0000256" key="10">
    <source>
        <dbReference type="ARBA" id="ARBA00022840"/>
    </source>
</evidence>
<evidence type="ECO:0000256" key="12">
    <source>
        <dbReference type="ARBA" id="ARBA00048366"/>
    </source>
</evidence>
<feature type="binding site" evidence="14">
    <location>
        <position position="230"/>
    </location>
    <ligand>
        <name>ATP</name>
        <dbReference type="ChEBI" id="CHEBI:30616"/>
    </ligand>
</feature>
<dbReference type="GO" id="GO:0000049">
    <property type="term" value="F:tRNA binding"/>
    <property type="evidence" value="ECO:0007669"/>
    <property type="project" value="TreeGrafter"/>
</dbReference>
<comment type="subcellular location">
    <subcellularLocation>
        <location evidence="1 13">Cytoplasm</location>
    </subcellularLocation>
</comment>
<dbReference type="AlphaFoldDB" id="A0A845S4L6"/>
<feature type="binding site" evidence="14">
    <location>
        <position position="195"/>
    </location>
    <ligand>
        <name>ATP</name>
        <dbReference type="ChEBI" id="CHEBI:30616"/>
    </ligand>
</feature>
<dbReference type="Gene3D" id="3.90.870.10">
    <property type="entry name" value="DHBP synthase"/>
    <property type="match status" value="1"/>
</dbReference>
<dbReference type="InterPro" id="IPR010923">
    <property type="entry name" value="T(6)A37_SUA5"/>
</dbReference>
<feature type="binding site" evidence="14">
    <location>
        <position position="62"/>
    </location>
    <ligand>
        <name>ATP</name>
        <dbReference type="ChEBI" id="CHEBI:30616"/>
    </ligand>
</feature>
<dbReference type="PANTHER" id="PTHR17490:SF16">
    <property type="entry name" value="THREONYLCARBAMOYL-AMP SYNTHASE"/>
    <property type="match status" value="1"/>
</dbReference>
<dbReference type="PROSITE" id="PS51163">
    <property type="entry name" value="YRDC"/>
    <property type="match status" value="1"/>
</dbReference>
<evidence type="ECO:0000256" key="8">
    <source>
        <dbReference type="ARBA" id="ARBA00022695"/>
    </source>
</evidence>
<dbReference type="EC" id="2.7.7.87" evidence="3 13"/>
<dbReference type="InterPro" id="IPR005145">
    <property type="entry name" value="Sua5_C"/>
</dbReference>
<dbReference type="Gene3D" id="3.40.50.11030">
    <property type="entry name" value="Threonylcarbamoyl-AMP synthase, C-terminal domain"/>
    <property type="match status" value="1"/>
</dbReference>
<evidence type="ECO:0000256" key="14">
    <source>
        <dbReference type="PIRSR" id="PIRSR004930-1"/>
    </source>
</evidence>
<evidence type="ECO:0000256" key="7">
    <source>
        <dbReference type="ARBA" id="ARBA00022694"/>
    </source>
</evidence>
<feature type="binding site" evidence="14">
    <location>
        <position position="35"/>
    </location>
    <ligand>
        <name>L-threonine</name>
        <dbReference type="ChEBI" id="CHEBI:57926"/>
    </ligand>
</feature>
<accession>A0A845S4L6</accession>
<dbReference type="SUPFAM" id="SSF55821">
    <property type="entry name" value="YrdC/RibB"/>
    <property type="match status" value="1"/>
</dbReference>
<evidence type="ECO:0000259" key="15">
    <source>
        <dbReference type="PROSITE" id="PS51163"/>
    </source>
</evidence>
<dbReference type="Pfam" id="PF01300">
    <property type="entry name" value="Sua5_yciO_yrdC"/>
    <property type="match status" value="1"/>
</dbReference>
<proteinExistence type="inferred from homology"/>
<feature type="binding site" evidence="14">
    <location>
        <position position="144"/>
    </location>
    <ligand>
        <name>ATP</name>
        <dbReference type="ChEBI" id="CHEBI:30616"/>
    </ligand>
</feature>
<evidence type="ECO:0000313" key="17">
    <source>
        <dbReference type="Proteomes" id="UP000572953"/>
    </source>
</evidence>
<evidence type="ECO:0000256" key="11">
    <source>
        <dbReference type="ARBA" id="ARBA00029774"/>
    </source>
</evidence>
<evidence type="ECO:0000256" key="2">
    <source>
        <dbReference type="ARBA" id="ARBA00007663"/>
    </source>
</evidence>
<evidence type="ECO:0000256" key="13">
    <source>
        <dbReference type="PIRNR" id="PIRNR004930"/>
    </source>
</evidence>
<feature type="domain" description="YrdC-like" evidence="15">
    <location>
        <begin position="13"/>
        <end position="199"/>
    </location>
</feature>
<comment type="caution">
    <text evidence="16">The sequence shown here is derived from an EMBL/GenBank/DDBJ whole genome shotgun (WGS) entry which is preliminary data.</text>
</comment>
<feature type="binding site" evidence="14">
    <location>
        <position position="122"/>
    </location>
    <ligand>
        <name>L-threonine</name>
        <dbReference type="ChEBI" id="CHEBI:57926"/>
    </ligand>
</feature>
<dbReference type="NCBIfam" id="TIGR00057">
    <property type="entry name" value="L-threonylcarbamoyladenylate synthase"/>
    <property type="match status" value="1"/>
</dbReference>
<comment type="catalytic activity">
    <reaction evidence="12 13">
        <text>L-threonine + hydrogencarbonate + ATP = L-threonylcarbamoyladenylate + diphosphate + H2O</text>
        <dbReference type="Rhea" id="RHEA:36407"/>
        <dbReference type="ChEBI" id="CHEBI:15377"/>
        <dbReference type="ChEBI" id="CHEBI:17544"/>
        <dbReference type="ChEBI" id="CHEBI:30616"/>
        <dbReference type="ChEBI" id="CHEBI:33019"/>
        <dbReference type="ChEBI" id="CHEBI:57926"/>
        <dbReference type="ChEBI" id="CHEBI:73682"/>
        <dbReference type="EC" id="2.7.7.87"/>
    </reaction>
</comment>
<dbReference type="GO" id="GO:0003725">
    <property type="term" value="F:double-stranded RNA binding"/>
    <property type="evidence" value="ECO:0007669"/>
    <property type="project" value="UniProtKB-UniRule"/>
</dbReference>
<keyword evidence="7 13" id="KW-0819">tRNA processing</keyword>
<dbReference type="GO" id="GO:0005737">
    <property type="term" value="C:cytoplasm"/>
    <property type="evidence" value="ECO:0007669"/>
    <property type="project" value="UniProtKB-SubCell"/>
</dbReference>
<protein>
    <recommendedName>
        <fullName evidence="4 13">Threonylcarbamoyl-AMP synthase</fullName>
        <shortName evidence="13">TC-AMP synthase</shortName>
        <ecNumber evidence="3 13">2.7.7.87</ecNumber>
    </recommendedName>
    <alternativeName>
        <fullName evidence="11 13">L-threonylcarbamoyladenylate synthase</fullName>
    </alternativeName>
</protein>
<dbReference type="InterPro" id="IPR050156">
    <property type="entry name" value="TC-AMP_synthase_SUA5"/>
</dbReference>
<organism evidence="16 17">
    <name type="scientific">Candidatus Fonsibacter lacus</name>
    <dbReference type="NCBI Taxonomy" id="2576439"/>
    <lineage>
        <taxon>Bacteria</taxon>
        <taxon>Pseudomonadati</taxon>
        <taxon>Pseudomonadota</taxon>
        <taxon>Alphaproteobacteria</taxon>
        <taxon>Candidatus Pelagibacterales</taxon>
        <taxon>Candidatus Pelagibacterales incertae sedis</taxon>
        <taxon>Candidatus Fonsibacter</taxon>
    </lineage>
</organism>
<keyword evidence="5 13" id="KW-0963">Cytoplasm</keyword>
<name>A0A845S4L6_9PROT</name>
<dbReference type="PIRSF" id="PIRSF004930">
    <property type="entry name" value="Tln_factor_SUA5"/>
    <property type="match status" value="1"/>
</dbReference>
<sequence>MKNIYSNIYKPTNNNLNKAKIAIEKGDVIAVPTETVYGLAANAYNTKAVKKIFSLKKRPANNPLIVHFKNIEKIKKEAIVNKNFLKLVKKFSPGPLTYVLKKKRTSKISKLANKGLATIAVRIPNEKNTIKLLNILNCPLAAPSANRSKSLSPTTAKHVAEEFGTSLKMIIDGGPCKIGIESTVIDLTTKPKILREGGISSEVIGKFLKMKLSDNKNKIIKSPGQIGLHYSPGMPIYMNREKATKEGALITFGNKNYSNQSTFNLSTRGSLKEAAKNFFNTLRIIKNKKFKSISVNKIPNKDLGKAINERLRRAAYYE</sequence>
<keyword evidence="6 13" id="KW-0808">Transferase</keyword>
<keyword evidence="10 13" id="KW-0067">ATP-binding</keyword>
<dbReference type="GO" id="GO:0061710">
    <property type="term" value="F:L-threonylcarbamoyladenylate synthase"/>
    <property type="evidence" value="ECO:0007669"/>
    <property type="project" value="UniProtKB-EC"/>
</dbReference>
<dbReference type="GO" id="GO:0005524">
    <property type="term" value="F:ATP binding"/>
    <property type="evidence" value="ECO:0007669"/>
    <property type="project" value="UniProtKB-UniRule"/>
</dbReference>
<feature type="binding site" evidence="14">
    <location>
        <position position="67"/>
    </location>
    <ligand>
        <name>L-threonine</name>
        <dbReference type="ChEBI" id="CHEBI:57926"/>
    </ligand>
</feature>
<keyword evidence="8 13" id="KW-0548">Nucleotidyltransferase</keyword>
<comment type="similarity">
    <text evidence="2 13">Belongs to the SUA5 family.</text>
</comment>
<evidence type="ECO:0000256" key="1">
    <source>
        <dbReference type="ARBA" id="ARBA00004496"/>
    </source>
</evidence>
<dbReference type="InterPro" id="IPR006070">
    <property type="entry name" value="Sua5-like_dom"/>
</dbReference>
<evidence type="ECO:0000256" key="5">
    <source>
        <dbReference type="ARBA" id="ARBA00022490"/>
    </source>
</evidence>
<dbReference type="InterPro" id="IPR017945">
    <property type="entry name" value="DHBP_synth_RibB-like_a/b_dom"/>
</dbReference>
<comment type="function">
    <text evidence="13">Required for the formation of a threonylcarbamoyl group on adenosine at position 37 (t(6)A37) in tRNAs that read codons beginning with adenine.</text>
</comment>
<evidence type="ECO:0000256" key="9">
    <source>
        <dbReference type="ARBA" id="ARBA00022741"/>
    </source>
</evidence>
<evidence type="ECO:0000256" key="3">
    <source>
        <dbReference type="ARBA" id="ARBA00012584"/>
    </source>
</evidence>
<reference evidence="16 17" key="1">
    <citation type="submission" date="2018-10" db="EMBL/GenBank/DDBJ databases">
        <title>Iterative Subtractive Binning of Freshwater Chronoseries Metagenomes Recovers Nearly Complete Genomes from over Four Hundred Novel Species.</title>
        <authorList>
            <person name="Rodriguez-R L.M."/>
            <person name="Tsementzi D."/>
            <person name="Luo C."/>
            <person name="Konstantinidis K.T."/>
        </authorList>
    </citation>
    <scope>NUCLEOTIDE SEQUENCE [LARGE SCALE GENOMIC DNA]</scope>
    <source>
        <strain evidence="16">WB7_2B_003</strain>
    </source>
</reference>
<feature type="binding site" evidence="14">
    <location>
        <position position="182"/>
    </location>
    <ligand>
        <name>L-threonine</name>
        <dbReference type="ChEBI" id="CHEBI:57926"/>
    </ligand>
</feature>
<dbReference type="EMBL" id="RGGN01000004">
    <property type="protein sequence ID" value="NCU62540.1"/>
    <property type="molecule type" value="Genomic_DNA"/>
</dbReference>